<evidence type="ECO:0000313" key="4">
    <source>
        <dbReference type="Proteomes" id="UP001499974"/>
    </source>
</evidence>
<dbReference type="PANTHER" id="PTHR35174">
    <property type="entry name" value="BLL7171 PROTEIN-RELATED"/>
    <property type="match status" value="1"/>
</dbReference>
<dbReference type="EMBL" id="BAABKM010000002">
    <property type="protein sequence ID" value="GAA4697933.1"/>
    <property type="molecule type" value="Genomic_DNA"/>
</dbReference>
<proteinExistence type="inferred from homology"/>
<reference evidence="4" key="1">
    <citation type="journal article" date="2019" name="Int. J. Syst. Evol. Microbiol.">
        <title>The Global Catalogue of Microorganisms (GCM) 10K type strain sequencing project: providing services to taxonomists for standard genome sequencing and annotation.</title>
        <authorList>
            <consortium name="The Broad Institute Genomics Platform"/>
            <consortium name="The Broad Institute Genome Sequencing Center for Infectious Disease"/>
            <person name="Wu L."/>
            <person name="Ma J."/>
        </authorList>
    </citation>
    <scope>NUCLEOTIDE SEQUENCE [LARGE SCALE GENOMIC DNA]</scope>
    <source>
        <strain evidence="4">JCM 18531</strain>
    </source>
</reference>
<evidence type="ECO:0000313" key="3">
    <source>
        <dbReference type="EMBL" id="GAA4697933.1"/>
    </source>
</evidence>
<comment type="similarity">
    <text evidence="1">Belongs to the YciI family.</text>
</comment>
<evidence type="ECO:0000256" key="1">
    <source>
        <dbReference type="ARBA" id="ARBA00007689"/>
    </source>
</evidence>
<protein>
    <submittedName>
        <fullName evidence="3">YciI family protein</fullName>
    </submittedName>
</protein>
<accession>A0ABP8WZ98</accession>
<dbReference type="InterPro" id="IPR011008">
    <property type="entry name" value="Dimeric_a/b-barrel"/>
</dbReference>
<evidence type="ECO:0000259" key="2">
    <source>
        <dbReference type="Pfam" id="PF03795"/>
    </source>
</evidence>
<dbReference type="Pfam" id="PF03795">
    <property type="entry name" value="YCII"/>
    <property type="match status" value="1"/>
</dbReference>
<gene>
    <name evidence="3" type="ORF">GCM10023349_12270</name>
</gene>
<dbReference type="Gene3D" id="3.30.70.1060">
    <property type="entry name" value="Dimeric alpha+beta barrel"/>
    <property type="match status" value="1"/>
</dbReference>
<dbReference type="SUPFAM" id="SSF54909">
    <property type="entry name" value="Dimeric alpha+beta barrel"/>
    <property type="match status" value="1"/>
</dbReference>
<keyword evidence="4" id="KW-1185">Reference proteome</keyword>
<comment type="caution">
    <text evidence="3">The sequence shown here is derived from an EMBL/GenBank/DDBJ whole genome shotgun (WGS) entry which is preliminary data.</text>
</comment>
<sequence length="116" mass="12368">MEYMFLINVDETQGPPGDPTADGFEEMMAGWFAYNQMLTDGGHFVAGASLQPSATATVVRNDSGTVTDGPYVETKEQIGGFYVVSAADLDEALALAAKMPTQGAIEVRPVMFRPDA</sequence>
<dbReference type="PANTHER" id="PTHR35174:SF3">
    <property type="entry name" value="BLL7171 PROTEIN"/>
    <property type="match status" value="1"/>
</dbReference>
<organism evidence="3 4">
    <name type="scientific">Nocardioides conyzicola</name>
    <dbReference type="NCBI Taxonomy" id="1651781"/>
    <lineage>
        <taxon>Bacteria</taxon>
        <taxon>Bacillati</taxon>
        <taxon>Actinomycetota</taxon>
        <taxon>Actinomycetes</taxon>
        <taxon>Propionibacteriales</taxon>
        <taxon>Nocardioidaceae</taxon>
        <taxon>Nocardioides</taxon>
    </lineage>
</organism>
<dbReference type="Proteomes" id="UP001499974">
    <property type="component" value="Unassembled WGS sequence"/>
</dbReference>
<name>A0ABP8WZ98_9ACTN</name>
<feature type="domain" description="YCII-related" evidence="2">
    <location>
        <begin position="1"/>
        <end position="111"/>
    </location>
</feature>
<dbReference type="InterPro" id="IPR005545">
    <property type="entry name" value="YCII"/>
</dbReference>